<dbReference type="GO" id="GO:0008270">
    <property type="term" value="F:zinc ion binding"/>
    <property type="evidence" value="ECO:0007669"/>
    <property type="project" value="InterPro"/>
</dbReference>
<keyword evidence="11" id="KW-0498">Mitosis</keyword>
<evidence type="ECO:0000256" key="10">
    <source>
        <dbReference type="ARBA" id="ARBA00022691"/>
    </source>
</evidence>
<comment type="subunit">
    <text evidence="17">Belongs to the multiprotein complex Integrator, at least composed of IntS1, IntS2, IntS3, IntS4, omd/IntS5, IntS6, defl/IntS7, IntS8, IntS9, IntS10, IntS11, IntS12, asun/IntS13, IntS14 and IntS15. The core complex associates with protein phosphatase 2A subunits mts/PP2A and Pp2A-29B, to form the Integrator-PP2A (INTAC) complex.</text>
</comment>
<dbReference type="GO" id="GO:0032259">
    <property type="term" value="P:methylation"/>
    <property type="evidence" value="ECO:0007669"/>
    <property type="project" value="UniProtKB-KW"/>
</dbReference>
<feature type="domain" description="Post-SET" evidence="20">
    <location>
        <begin position="984"/>
        <end position="1000"/>
    </location>
</feature>
<dbReference type="AlphaFoldDB" id="A0A085LUV9"/>
<evidence type="ECO:0000256" key="11">
    <source>
        <dbReference type="ARBA" id="ARBA00022776"/>
    </source>
</evidence>
<evidence type="ECO:0000256" key="14">
    <source>
        <dbReference type="ARBA" id="ARBA00030658"/>
    </source>
</evidence>
<comment type="subcellular location">
    <subcellularLocation>
        <location evidence="2">Chromosome</location>
    </subcellularLocation>
    <subcellularLocation>
        <location evidence="3">Cytoplasm</location>
        <location evidence="3">Perinuclear region</location>
    </subcellularLocation>
    <subcellularLocation>
        <location evidence="1">Nucleus</location>
    </subcellularLocation>
</comment>
<evidence type="ECO:0000256" key="15">
    <source>
        <dbReference type="ARBA" id="ARBA00032585"/>
    </source>
</evidence>
<organism evidence="21 22">
    <name type="scientific">Trichuris suis</name>
    <name type="common">pig whipworm</name>
    <dbReference type="NCBI Taxonomy" id="68888"/>
    <lineage>
        <taxon>Eukaryota</taxon>
        <taxon>Metazoa</taxon>
        <taxon>Ecdysozoa</taxon>
        <taxon>Nematoda</taxon>
        <taxon>Enoplea</taxon>
        <taxon>Dorylaimia</taxon>
        <taxon>Trichinellida</taxon>
        <taxon>Trichuridae</taxon>
        <taxon>Trichuris</taxon>
    </lineage>
</organism>
<keyword evidence="12" id="KW-0539">Nucleus</keyword>
<dbReference type="PROSITE" id="PS50280">
    <property type="entry name" value="SET"/>
    <property type="match status" value="1"/>
</dbReference>
<feature type="domain" description="Pre-SET" evidence="19">
    <location>
        <begin position="789"/>
        <end position="846"/>
    </location>
</feature>
<dbReference type="PANTHER" id="PTHR12955:SF1">
    <property type="entry name" value="INTEGRATOR COMPLEX SUBUNIT 13"/>
    <property type="match status" value="1"/>
</dbReference>
<dbReference type="SMART" id="SM00317">
    <property type="entry name" value="SET"/>
    <property type="match status" value="1"/>
</dbReference>
<dbReference type="GO" id="GO:0048471">
    <property type="term" value="C:perinuclear region of cytoplasm"/>
    <property type="evidence" value="ECO:0007669"/>
    <property type="project" value="UniProtKB-SubCell"/>
</dbReference>
<keyword evidence="22" id="KW-1185">Reference proteome</keyword>
<dbReference type="Pfam" id="PF00856">
    <property type="entry name" value="SET"/>
    <property type="match status" value="1"/>
</dbReference>
<dbReference type="GO" id="GO:0005694">
    <property type="term" value="C:chromosome"/>
    <property type="evidence" value="ECO:0007669"/>
    <property type="project" value="UniProtKB-SubCell"/>
</dbReference>
<dbReference type="Pfam" id="PF10221">
    <property type="entry name" value="Mat89Bb"/>
    <property type="match status" value="2"/>
</dbReference>
<dbReference type="GO" id="GO:0032039">
    <property type="term" value="C:integrator complex"/>
    <property type="evidence" value="ECO:0007669"/>
    <property type="project" value="TreeGrafter"/>
</dbReference>
<protein>
    <recommendedName>
        <fullName evidence="4">Protein asunder</fullName>
    </recommendedName>
    <alternativeName>
        <fullName evidence="15">Cell cycle regulator Mat89Bb</fullName>
    </alternativeName>
    <alternativeName>
        <fullName evidence="14">Set apart in position or space protein</fullName>
    </alternativeName>
</protein>
<dbReference type="Pfam" id="PF05033">
    <property type="entry name" value="Pre-SET"/>
    <property type="match status" value="1"/>
</dbReference>
<dbReference type="InterPro" id="IPR007728">
    <property type="entry name" value="Pre-SET_dom"/>
</dbReference>
<keyword evidence="9" id="KW-0808">Transferase</keyword>
<keyword evidence="7" id="KW-0489">Methyltransferase</keyword>
<name>A0A085LUV9_9BILA</name>
<evidence type="ECO:0000256" key="7">
    <source>
        <dbReference type="ARBA" id="ARBA00022603"/>
    </source>
</evidence>
<dbReference type="GO" id="GO:0042054">
    <property type="term" value="F:histone methyltransferase activity"/>
    <property type="evidence" value="ECO:0007669"/>
    <property type="project" value="InterPro"/>
</dbReference>
<dbReference type="InterPro" id="IPR001214">
    <property type="entry name" value="SET_dom"/>
</dbReference>
<comment type="similarity">
    <text evidence="16">Belongs to the Integrator subunit 13 family.</text>
</comment>
<evidence type="ECO:0000259" key="20">
    <source>
        <dbReference type="PROSITE" id="PS50868"/>
    </source>
</evidence>
<sequence length="1006" mass="113028">MRLSKRLWISSNELMDGIIFPLPMPLLKTVFLLDRSPYIVNTVAKTFEVEVFKADEGADQRFFQIPRTIWSCAVEAVLEYRRIVRDLFVETSHLCFVASGRPCRAIGETWSEELDQAQVLLHGTDSKDLCERFLSLQLLQQIAILSKRDPSSSDVGQFGDALSTVTNILCTASPQQLECMNRGETDSNDCRLVAITHIEKLLNADLLQTPGTSICRKEDLLAFFQRVRDEVNSKNAQISSDSVSKCVCLFCFVIFIGYFSSNLPIGSLTVCLINVWSEKGPDAEFTSIKGVQMDAPFEVKPTTKTQYVRRADLSDSPFVFELYNPCSMEQLLANIYLLVQKHHQLGSTTVCNIPMKEEQQFPGGKSSKTYDVELVHPLEAFIDLWMWGLADDEVFRERHPSTASYKTLRLYWGSPLVKPNIEFQNLTTRVVRCTPVQLNSRESICLTSFILGGRSISLELQVPQQGRRVTHIMQCHGKVIYMHSVSLGASNVSQLLPLHRNVVRANNSYRVDDFANFCKTATLTPAGSHSAESCSKDNGTLIERQTELKRRTNFWPLTFNESSIFANYKFFEPIISIAKTGDLTNKQLMDCHKVVSLLNSCYEKKEASQWIQCPSWMSLSTEEQYNKTWSDLQQYTLNYAQVSKNHAKLHDAIVACASTATRVKEEKIEPKTKAVEGDQIAGMNGSTKATVNGQPKRSKEMTAFESLGGQTLFSYWDKNLYMPRWAKWRDFEARMQATSDRVKLYVDVLSKVEEEMKRGMRSSTLEFEYISESVPGPGHDPADFVPSLRGCQCPSDCSFQTLCLCLSFGDNYANGLLVDFDKPVVECGLNCACLNGSCPNRVVQCGISLPLRVFETTSEKGFGLRCLTPIVRGQFVCNYEGEAIGKTQAKHHLASLEAGSPNFLFVLREHTSDGDVIVTCIDPTRRGNLARFLNHSCAPNLTVVPVRYTRPLARLALFANRNIAPMEELNYSYGQSSANTPNNRLKPCHCGTDNCTGVLPFDDDCF</sequence>
<dbReference type="InterPro" id="IPR019355">
    <property type="entry name" value="Cell_cycle_regulator_Mat89Bb"/>
</dbReference>
<evidence type="ECO:0000256" key="3">
    <source>
        <dbReference type="ARBA" id="ARBA00004556"/>
    </source>
</evidence>
<dbReference type="Proteomes" id="UP000030764">
    <property type="component" value="Unassembled WGS sequence"/>
</dbReference>
<dbReference type="GO" id="GO:0051301">
    <property type="term" value="P:cell division"/>
    <property type="evidence" value="ECO:0007669"/>
    <property type="project" value="UniProtKB-KW"/>
</dbReference>
<dbReference type="InterPro" id="IPR003616">
    <property type="entry name" value="Post-SET_dom"/>
</dbReference>
<evidence type="ECO:0000259" key="19">
    <source>
        <dbReference type="PROSITE" id="PS50867"/>
    </source>
</evidence>
<evidence type="ECO:0000256" key="8">
    <source>
        <dbReference type="ARBA" id="ARBA00022618"/>
    </source>
</evidence>
<dbReference type="PROSITE" id="PS50867">
    <property type="entry name" value="PRE_SET"/>
    <property type="match status" value="1"/>
</dbReference>
<evidence type="ECO:0000256" key="4">
    <source>
        <dbReference type="ARBA" id="ARBA00020501"/>
    </source>
</evidence>
<proteinExistence type="inferred from homology"/>
<dbReference type="PROSITE" id="PS50868">
    <property type="entry name" value="POST_SET"/>
    <property type="match status" value="1"/>
</dbReference>
<evidence type="ECO:0000259" key="18">
    <source>
        <dbReference type="PROSITE" id="PS50280"/>
    </source>
</evidence>
<evidence type="ECO:0000256" key="6">
    <source>
        <dbReference type="ARBA" id="ARBA00022490"/>
    </source>
</evidence>
<dbReference type="PANTHER" id="PTHR12955">
    <property type="entry name" value="SARCOMA ANTIGEN NY-SAR-95-RELATED"/>
    <property type="match status" value="1"/>
</dbReference>
<evidence type="ECO:0000313" key="22">
    <source>
        <dbReference type="Proteomes" id="UP000030764"/>
    </source>
</evidence>
<evidence type="ECO:0000256" key="12">
    <source>
        <dbReference type="ARBA" id="ARBA00023242"/>
    </source>
</evidence>
<reference evidence="21 22" key="1">
    <citation type="journal article" date="2014" name="Nat. Genet.">
        <title>Genome and transcriptome of the porcine whipworm Trichuris suis.</title>
        <authorList>
            <person name="Jex A.R."/>
            <person name="Nejsum P."/>
            <person name="Schwarz E.M."/>
            <person name="Hu L."/>
            <person name="Young N.D."/>
            <person name="Hall R.S."/>
            <person name="Korhonen P.K."/>
            <person name="Liao S."/>
            <person name="Thamsborg S."/>
            <person name="Xia J."/>
            <person name="Xu P."/>
            <person name="Wang S."/>
            <person name="Scheerlinck J.P."/>
            <person name="Hofmann A."/>
            <person name="Sternberg P.W."/>
            <person name="Wang J."/>
            <person name="Gasser R.B."/>
        </authorList>
    </citation>
    <scope>NUCLEOTIDE SEQUENCE [LARGE SCALE GENOMIC DNA]</scope>
    <source>
        <strain evidence="21">DCEP-RM93M</strain>
    </source>
</reference>
<evidence type="ECO:0000256" key="9">
    <source>
        <dbReference type="ARBA" id="ARBA00022679"/>
    </source>
</evidence>
<evidence type="ECO:0000313" key="21">
    <source>
        <dbReference type="EMBL" id="KFD48755.1"/>
    </source>
</evidence>
<dbReference type="InterPro" id="IPR046341">
    <property type="entry name" value="SET_dom_sf"/>
</dbReference>
<evidence type="ECO:0000256" key="17">
    <source>
        <dbReference type="ARBA" id="ARBA00065185"/>
    </source>
</evidence>
<keyword evidence="6" id="KW-0963">Cytoplasm</keyword>
<keyword evidence="13" id="KW-0131">Cell cycle</keyword>
<dbReference type="Gene3D" id="2.170.270.10">
    <property type="entry name" value="SET domain"/>
    <property type="match status" value="1"/>
</dbReference>
<evidence type="ECO:0000256" key="2">
    <source>
        <dbReference type="ARBA" id="ARBA00004286"/>
    </source>
</evidence>
<keyword evidence="5" id="KW-0158">Chromosome</keyword>
<evidence type="ECO:0000256" key="13">
    <source>
        <dbReference type="ARBA" id="ARBA00023306"/>
    </source>
</evidence>
<dbReference type="GO" id="GO:0007346">
    <property type="term" value="P:regulation of mitotic cell cycle"/>
    <property type="evidence" value="ECO:0007669"/>
    <property type="project" value="TreeGrafter"/>
</dbReference>
<dbReference type="SUPFAM" id="SSF82199">
    <property type="entry name" value="SET domain"/>
    <property type="match status" value="1"/>
</dbReference>
<evidence type="ECO:0000256" key="5">
    <source>
        <dbReference type="ARBA" id="ARBA00022454"/>
    </source>
</evidence>
<keyword evidence="10" id="KW-0949">S-adenosyl-L-methionine</keyword>
<gene>
    <name evidence="21" type="ORF">M513_10385</name>
</gene>
<accession>A0A085LUV9</accession>
<dbReference type="EMBL" id="KL363285">
    <property type="protein sequence ID" value="KFD48755.1"/>
    <property type="molecule type" value="Genomic_DNA"/>
</dbReference>
<evidence type="ECO:0000256" key="16">
    <source>
        <dbReference type="ARBA" id="ARBA00061603"/>
    </source>
</evidence>
<keyword evidence="8" id="KW-0132">Cell division</keyword>
<feature type="domain" description="SET" evidence="18">
    <location>
        <begin position="849"/>
        <end position="974"/>
    </location>
</feature>
<evidence type="ECO:0000256" key="1">
    <source>
        <dbReference type="ARBA" id="ARBA00004123"/>
    </source>
</evidence>
<dbReference type="GO" id="GO:0051642">
    <property type="term" value="P:centrosome localization"/>
    <property type="evidence" value="ECO:0007669"/>
    <property type="project" value="TreeGrafter"/>
</dbReference>